<dbReference type="EMBL" id="VBQZ03000174">
    <property type="protein sequence ID" value="MXQ96848.1"/>
    <property type="molecule type" value="Genomic_DNA"/>
</dbReference>
<feature type="transmembrane region" description="Helical" evidence="5">
    <location>
        <begin position="26"/>
        <end position="44"/>
    </location>
</feature>
<dbReference type="GO" id="GO:0016020">
    <property type="term" value="C:membrane"/>
    <property type="evidence" value="ECO:0007669"/>
    <property type="project" value="UniProtKB-SubCell"/>
</dbReference>
<comment type="caution">
    <text evidence="7">The sequence shown here is derived from an EMBL/GenBank/DDBJ whole genome shotgun (WGS) entry which is preliminary data.</text>
</comment>
<dbReference type="PANTHER" id="PTHR34834">
    <property type="entry name" value="SPERMATID MATURATION PROTEIN 1"/>
    <property type="match status" value="1"/>
</dbReference>
<sequence>MENQLWSDNLGCCHQHQESTQDVEDFLLLLLGLVILVNIGINVATMVSDGWGHPGGEEG</sequence>
<reference evidence="7" key="1">
    <citation type="submission" date="2019-10" db="EMBL/GenBank/DDBJ databases">
        <title>The sequence and de novo assembly of the wild yak genome.</title>
        <authorList>
            <person name="Liu Y."/>
        </authorList>
    </citation>
    <scope>NUCLEOTIDE SEQUENCE [LARGE SCALE GENOMIC DNA]</scope>
    <source>
        <strain evidence="7">WY2019</strain>
    </source>
</reference>
<keyword evidence="2 5" id="KW-0812">Transmembrane</keyword>
<dbReference type="Pfam" id="PF15670">
    <property type="entry name" value="Spem1"/>
    <property type="match status" value="1"/>
</dbReference>
<evidence type="ECO:0000313" key="7">
    <source>
        <dbReference type="EMBL" id="MXQ96848.1"/>
    </source>
</evidence>
<evidence type="ECO:0000313" key="8">
    <source>
        <dbReference type="Proteomes" id="UP000322234"/>
    </source>
</evidence>
<evidence type="ECO:0000256" key="5">
    <source>
        <dbReference type="SAM" id="Phobius"/>
    </source>
</evidence>
<keyword evidence="4 5" id="KW-0472">Membrane</keyword>
<dbReference type="PANTHER" id="PTHR34834:SF2">
    <property type="entry name" value="SPEM FAMILY MEMBER 2"/>
    <property type="match status" value="1"/>
</dbReference>
<evidence type="ECO:0000256" key="2">
    <source>
        <dbReference type="ARBA" id="ARBA00022692"/>
    </source>
</evidence>
<organism evidence="7 8">
    <name type="scientific">Bos mutus</name>
    <name type="common">wild yak</name>
    <dbReference type="NCBI Taxonomy" id="72004"/>
    <lineage>
        <taxon>Eukaryota</taxon>
        <taxon>Metazoa</taxon>
        <taxon>Chordata</taxon>
        <taxon>Craniata</taxon>
        <taxon>Vertebrata</taxon>
        <taxon>Euteleostomi</taxon>
        <taxon>Mammalia</taxon>
        <taxon>Eutheria</taxon>
        <taxon>Laurasiatheria</taxon>
        <taxon>Artiodactyla</taxon>
        <taxon>Ruminantia</taxon>
        <taxon>Pecora</taxon>
        <taxon>Bovidae</taxon>
        <taxon>Bovinae</taxon>
        <taxon>Bos</taxon>
    </lineage>
</organism>
<keyword evidence="3 5" id="KW-1133">Transmembrane helix</keyword>
<evidence type="ECO:0000256" key="3">
    <source>
        <dbReference type="ARBA" id="ARBA00022989"/>
    </source>
</evidence>
<dbReference type="AlphaFoldDB" id="A0A6B0S2Z9"/>
<comment type="subcellular location">
    <subcellularLocation>
        <location evidence="1">Membrane</location>
        <topology evidence="1">Single-pass membrane protein</topology>
    </subcellularLocation>
</comment>
<proteinExistence type="predicted"/>
<feature type="domain" description="Spermatid maturation protein 1 N-terminal" evidence="6">
    <location>
        <begin position="1"/>
        <end position="50"/>
    </location>
</feature>
<accession>A0A6B0S2Z9</accession>
<dbReference type="Proteomes" id="UP000322234">
    <property type="component" value="Unassembled WGS sequence"/>
</dbReference>
<gene>
    <name evidence="7" type="ORF">E5288_WYG021051</name>
</gene>
<keyword evidence="8" id="KW-1185">Reference proteome</keyword>
<protein>
    <recommendedName>
        <fullName evidence="6">Spermatid maturation protein 1 N-terminal domain-containing protein</fullName>
    </recommendedName>
</protein>
<evidence type="ECO:0000256" key="4">
    <source>
        <dbReference type="ARBA" id="ARBA00023136"/>
    </source>
</evidence>
<dbReference type="InterPro" id="IPR031368">
    <property type="entry name" value="SPEM1_N"/>
</dbReference>
<evidence type="ECO:0000256" key="1">
    <source>
        <dbReference type="ARBA" id="ARBA00004167"/>
    </source>
</evidence>
<name>A0A6B0S2Z9_9CETA</name>
<evidence type="ECO:0000259" key="6">
    <source>
        <dbReference type="Pfam" id="PF15670"/>
    </source>
</evidence>